<name>A0A812ULP9_9DINO</name>
<feature type="compositionally biased region" description="Basic and acidic residues" evidence="2">
    <location>
        <begin position="11"/>
        <end position="22"/>
    </location>
</feature>
<evidence type="ECO:0000256" key="2">
    <source>
        <dbReference type="SAM" id="MobiDB-lite"/>
    </source>
</evidence>
<comment type="caution">
    <text evidence="3">The sequence shown here is derived from an EMBL/GenBank/DDBJ whole genome shotgun (WGS) entry which is preliminary data.</text>
</comment>
<reference evidence="3" key="1">
    <citation type="submission" date="2021-02" db="EMBL/GenBank/DDBJ databases">
        <authorList>
            <person name="Dougan E. K."/>
            <person name="Rhodes N."/>
            <person name="Thang M."/>
            <person name="Chan C."/>
        </authorList>
    </citation>
    <scope>NUCLEOTIDE SEQUENCE</scope>
</reference>
<protein>
    <submittedName>
        <fullName evidence="3">LTA4H protein</fullName>
    </submittedName>
</protein>
<evidence type="ECO:0000256" key="1">
    <source>
        <dbReference type="SAM" id="Coils"/>
    </source>
</evidence>
<keyword evidence="4" id="KW-1185">Reference proteome</keyword>
<dbReference type="AlphaFoldDB" id="A0A812ULP9"/>
<proteinExistence type="predicted"/>
<feature type="region of interest" description="Disordered" evidence="2">
    <location>
        <begin position="1"/>
        <end position="25"/>
    </location>
</feature>
<evidence type="ECO:0000313" key="4">
    <source>
        <dbReference type="Proteomes" id="UP000601435"/>
    </source>
</evidence>
<keyword evidence="1" id="KW-0175">Coiled coil</keyword>
<feature type="compositionally biased region" description="Acidic residues" evidence="2">
    <location>
        <begin position="1"/>
        <end position="10"/>
    </location>
</feature>
<dbReference type="Proteomes" id="UP000601435">
    <property type="component" value="Unassembled WGS sequence"/>
</dbReference>
<gene>
    <name evidence="3" type="primary">LTA4H</name>
    <name evidence="3" type="ORF">SNEC2469_LOCUS16949</name>
</gene>
<evidence type="ECO:0000313" key="3">
    <source>
        <dbReference type="EMBL" id="CAE7585623.1"/>
    </source>
</evidence>
<organism evidence="3 4">
    <name type="scientific">Symbiodinium necroappetens</name>
    <dbReference type="NCBI Taxonomy" id="1628268"/>
    <lineage>
        <taxon>Eukaryota</taxon>
        <taxon>Sar</taxon>
        <taxon>Alveolata</taxon>
        <taxon>Dinophyceae</taxon>
        <taxon>Suessiales</taxon>
        <taxon>Symbiodiniaceae</taxon>
        <taxon>Symbiodinium</taxon>
    </lineage>
</organism>
<feature type="coiled-coil region" evidence="1">
    <location>
        <begin position="394"/>
        <end position="422"/>
    </location>
</feature>
<dbReference type="OrthoDB" id="79562at2759"/>
<accession>A0A812ULP9</accession>
<feature type="non-terminal residue" evidence="3">
    <location>
        <position position="895"/>
    </location>
</feature>
<sequence>AVAQPEDGDPEEGRGTKRKQEENVVAESPAVVFEEPLDWQVRLRKLNVGVDPISLDMIIKWVTEAAEDSQAQFSAEIIKSGIAEFLRRVSKEAIPEVLVRERQAFTNKLKEAGFAEMAKALDLAIRSMQFSERLQKGSPQMCLNMQTKESMTAYMNMVIRGCDRQGWPMRRVFLGHLSRVALKSAEGEADGIAPSEALIEFGKAGGWKYVMSWLDEEPQPTTWPPYSVLDELGSNIPSQAPLKLFALLHRALTHPGFAASMAPSLTGLPAPCLSRLERQLTRAAAPALDLNLDEPRDEKLQRKLQDIASLGGQVGNLFDFLEKLLTFASKVRHPKLEDGTPGTTAWLDLQSESRDLVSVYKGLADTPAIGWTSVLKLVAGLTQDLDEIIRENIKGAQQREANAKEEERARLLDEAKARVEANTGTVLSLLANGKLRERSSSGLQDCLGKMKRLGGSMQHLEQLDKSAKTAQSVDTWEAGRAAVKGFCQLKVRCSKALHWLQKRQLGHCAKLLDSAGLLESLELVKDAQKLKSLGLPFRCQELLISCAENDGLAPGHLEPKLEEVPDVWEQRTSRNLNLQYFQKVGSSAMSWARALVLQLPRLRTDGSAGELLQQQEEDQLLASARRISGPRGQSDWDSQGHAKICFANRSCLLCQQDATDSHWASPEHSLALGATAFRKHAAYWKQLADRLAMICVDLQRLPEEAGSLLIRRPAVQAWHRGVSGACLERVPFHCYKPPTFVRMGSYIGKLSSDGTLMEEARCPPKADKSPSLKPITERGFIITSENDYGCRYLSSACSRLHVRRAAVQDLLVSPQASQSGLAAAWRGELWQVQRWSVLARERLHSRVCLVCQGWEGIGFHGFPAWAGFGSAPDSHMYTQHCTAHRFPRSPCAGLM</sequence>
<dbReference type="EMBL" id="CAJNJA010027777">
    <property type="protein sequence ID" value="CAE7585623.1"/>
    <property type="molecule type" value="Genomic_DNA"/>
</dbReference>